<evidence type="ECO:0000259" key="1">
    <source>
        <dbReference type="Pfam" id="PF03435"/>
    </source>
</evidence>
<dbReference type="InterPro" id="IPR005097">
    <property type="entry name" value="Sacchrp_dh_NADP-bd"/>
</dbReference>
<accession>A0A3S3SJ86</accession>
<keyword evidence="3" id="KW-1185">Reference proteome</keyword>
<dbReference type="AlphaFoldDB" id="A0A3S3SJ86"/>
<reference evidence="2 3" key="1">
    <citation type="submission" date="2019-01" db="EMBL/GenBank/DDBJ databases">
        <title>Bacillus sp. M5HDSG1-1, whole genome shotgun sequence.</title>
        <authorList>
            <person name="Tuo L."/>
        </authorList>
    </citation>
    <scope>NUCLEOTIDE SEQUENCE [LARGE SCALE GENOMIC DNA]</scope>
    <source>
        <strain evidence="2 3">M5HDSG1-1</strain>
    </source>
</reference>
<comment type="caution">
    <text evidence="2">The sequence shown here is derived from an EMBL/GenBank/DDBJ whole genome shotgun (WGS) entry which is preliminary data.</text>
</comment>
<proteinExistence type="predicted"/>
<protein>
    <submittedName>
        <fullName evidence="2">Saccharopine dehydrogenase</fullName>
    </submittedName>
</protein>
<dbReference type="Gene3D" id="3.40.50.720">
    <property type="entry name" value="NAD(P)-binding Rossmann-like Domain"/>
    <property type="match status" value="1"/>
</dbReference>
<dbReference type="PANTHER" id="PTHR43796:SF2">
    <property type="entry name" value="CARBOXYNORSPERMIDINE SYNTHASE"/>
    <property type="match status" value="1"/>
</dbReference>
<dbReference type="Pfam" id="PF03435">
    <property type="entry name" value="Sacchrp_dh_NADP"/>
    <property type="match status" value="1"/>
</dbReference>
<name>A0A3S3SJ86_9BACI</name>
<evidence type="ECO:0000313" key="3">
    <source>
        <dbReference type="Proteomes" id="UP000288024"/>
    </source>
</evidence>
<dbReference type="PANTHER" id="PTHR43796">
    <property type="entry name" value="CARBOXYNORSPERMIDINE SYNTHASE"/>
    <property type="match status" value="1"/>
</dbReference>
<dbReference type="SUPFAM" id="SSF51735">
    <property type="entry name" value="NAD(P)-binding Rossmann-fold domains"/>
    <property type="match status" value="1"/>
</dbReference>
<dbReference type="Proteomes" id="UP000288024">
    <property type="component" value="Unassembled WGS sequence"/>
</dbReference>
<evidence type="ECO:0000313" key="2">
    <source>
        <dbReference type="EMBL" id="RVT60725.1"/>
    </source>
</evidence>
<dbReference type="InterPro" id="IPR036291">
    <property type="entry name" value="NAD(P)-bd_dom_sf"/>
</dbReference>
<organism evidence="2 3">
    <name type="scientific">Niallia taxi</name>
    <dbReference type="NCBI Taxonomy" id="2499688"/>
    <lineage>
        <taxon>Bacteria</taxon>
        <taxon>Bacillati</taxon>
        <taxon>Bacillota</taxon>
        <taxon>Bacilli</taxon>
        <taxon>Bacillales</taxon>
        <taxon>Bacillaceae</taxon>
        <taxon>Niallia</taxon>
    </lineage>
</organism>
<dbReference type="EMBL" id="RZTZ01000006">
    <property type="protein sequence ID" value="RVT60725.1"/>
    <property type="molecule type" value="Genomic_DNA"/>
</dbReference>
<dbReference type="Gene3D" id="3.30.360.10">
    <property type="entry name" value="Dihydrodipicolinate Reductase, domain 2"/>
    <property type="match status" value="1"/>
</dbReference>
<gene>
    <name evidence="2" type="ORF">EM808_15875</name>
</gene>
<sequence length="356" mass="39670">MVYLAKKDIIVVGGYGHVGKLICRQLADYYPGDVYAAGRSQEKAERFSASTNGKIKPMVLDINQKVPANILATVKLIIVCLEQESVTFAASCLESGIDYIDISASYSFLQKLEELHQLVVQSNAAALLSVGLNPGVTNLLAKSVSEKMDITESVDIFLMLGLGDKHGHAAIEWTIHQAKTDFHKWENGQRVLKRSFVGKQTAYFGKKLGWRNAYPFNFADQHVLPKTINVDPVNTFLCFDSRLATSSFSIMKKLGLIRFLPDKLTTGIFKRISIGEPMFHVKVRGKGIKDGKEIVLETDVSGQEEAKITAFVTTWAAQFLYEHNTRKGVFHLEEIADWSSVYEAIKTDIVWEISGD</sequence>
<feature type="domain" description="Saccharopine dehydrogenase NADP binding" evidence="1">
    <location>
        <begin position="9"/>
        <end position="123"/>
    </location>
</feature>